<dbReference type="GeneID" id="69035272"/>
<name>C0NIJ9_AJECG</name>
<dbReference type="HOGENOM" id="CLU_1365917_0_0_1"/>
<organism evidence="1 2">
    <name type="scientific">Ajellomyces capsulatus (strain G186AR / H82 / ATCC MYA-2454 / RMSCC 2432)</name>
    <name type="common">Darling's disease fungus</name>
    <name type="synonym">Histoplasma capsulatum</name>
    <dbReference type="NCBI Taxonomy" id="447093"/>
    <lineage>
        <taxon>Eukaryota</taxon>
        <taxon>Fungi</taxon>
        <taxon>Dikarya</taxon>
        <taxon>Ascomycota</taxon>
        <taxon>Pezizomycotina</taxon>
        <taxon>Eurotiomycetes</taxon>
        <taxon>Eurotiomycetidae</taxon>
        <taxon>Onygenales</taxon>
        <taxon>Ajellomycetaceae</taxon>
        <taxon>Histoplasma</taxon>
    </lineage>
</organism>
<evidence type="ECO:0000313" key="2">
    <source>
        <dbReference type="Proteomes" id="UP000001631"/>
    </source>
</evidence>
<evidence type="ECO:0000313" key="1">
    <source>
        <dbReference type="EMBL" id="EEH08719.1"/>
    </source>
</evidence>
<keyword evidence="2" id="KW-1185">Reference proteome</keyword>
<accession>C0NIJ9</accession>
<proteinExistence type="predicted"/>
<dbReference type="AlphaFoldDB" id="C0NIJ9"/>
<dbReference type="Proteomes" id="UP000001631">
    <property type="component" value="Unassembled WGS sequence"/>
</dbReference>
<sequence length="200" mass="22778">MTVDMSDAEVITPNLQPDIAFFQAGIAMGISPSCCLGRSKSVMENRTATEGDRREYYQVFSRVNFIGNGRNARYGYFLTDAKSVLVPIKQLDGNGRRRLAQLIAWKMRGPGQMAVLPGLWYLGMLCAADNDRRLPWCPFNIWRQVIEFIGIGFSKYSIRIAEKMEVMLQGIHPDEVSSKLDQIDCVKKCIVEFLILLWRM</sequence>
<gene>
    <name evidence="1" type="ORF">HCBG_02256</name>
</gene>
<dbReference type="STRING" id="447093.C0NIJ9"/>
<protein>
    <submittedName>
        <fullName evidence="1">Uncharacterized protein</fullName>
    </submittedName>
</protein>
<dbReference type="RefSeq" id="XP_045289200.1">
    <property type="nucleotide sequence ID" value="XM_045429305.1"/>
</dbReference>
<dbReference type="VEuPathDB" id="FungiDB:I7I50_10902"/>
<reference evidence="1" key="1">
    <citation type="submission" date="2009-02" db="EMBL/GenBank/DDBJ databases">
        <title>The Genome Sequence of Ajellomyces capsulatus strain G186AR.</title>
        <authorList>
            <consortium name="The Broad Institute Genome Sequencing Platform"/>
            <person name="Champion M."/>
            <person name="Cuomo C."/>
            <person name="Ma L.-J."/>
            <person name="Henn M.R."/>
            <person name="Sil A."/>
            <person name="Goldman B."/>
            <person name="Young S.K."/>
            <person name="Kodira C.D."/>
            <person name="Zeng Q."/>
            <person name="Koehrsen M."/>
            <person name="Alvarado L."/>
            <person name="Berlin A."/>
            <person name="Borenstein D."/>
            <person name="Chen Z."/>
            <person name="Engels R."/>
            <person name="Freedman E."/>
            <person name="Gellesch M."/>
            <person name="Goldberg J."/>
            <person name="Griggs A."/>
            <person name="Gujja S."/>
            <person name="Heiman D."/>
            <person name="Hepburn T."/>
            <person name="Howarth C."/>
            <person name="Jen D."/>
            <person name="Larson L."/>
            <person name="Lewis B."/>
            <person name="Mehta T."/>
            <person name="Park D."/>
            <person name="Pearson M."/>
            <person name="Roberts A."/>
            <person name="Saif S."/>
            <person name="Shea T."/>
            <person name="Shenoy N."/>
            <person name="Sisk P."/>
            <person name="Stolte C."/>
            <person name="Sykes S."/>
            <person name="Walk T."/>
            <person name="White J."/>
            <person name="Yandava C."/>
            <person name="Klein B."/>
            <person name="McEwen J.G."/>
            <person name="Puccia R."/>
            <person name="Goldman G.H."/>
            <person name="Felipe M.S."/>
            <person name="Nino-Vega G."/>
            <person name="San-Blas G."/>
            <person name="Taylor J."/>
            <person name="Mendoza L."/>
            <person name="Galagan J."/>
            <person name="Nusbaum C."/>
            <person name="Birren B."/>
        </authorList>
    </citation>
    <scope>NUCLEOTIDE SEQUENCE</scope>
    <source>
        <strain evidence="1">G186AR</strain>
    </source>
</reference>
<dbReference type="InParanoid" id="C0NIJ9"/>
<dbReference type="EMBL" id="GG663365">
    <property type="protein sequence ID" value="EEH08719.1"/>
    <property type="molecule type" value="Genomic_DNA"/>
</dbReference>